<gene>
    <name evidence="1" type="ORF">MRB53_023983</name>
</gene>
<evidence type="ECO:0000313" key="2">
    <source>
        <dbReference type="Proteomes" id="UP001234297"/>
    </source>
</evidence>
<keyword evidence="2" id="KW-1185">Reference proteome</keyword>
<organism evidence="1 2">
    <name type="scientific">Persea americana</name>
    <name type="common">Avocado</name>
    <dbReference type="NCBI Taxonomy" id="3435"/>
    <lineage>
        <taxon>Eukaryota</taxon>
        <taxon>Viridiplantae</taxon>
        <taxon>Streptophyta</taxon>
        <taxon>Embryophyta</taxon>
        <taxon>Tracheophyta</taxon>
        <taxon>Spermatophyta</taxon>
        <taxon>Magnoliopsida</taxon>
        <taxon>Magnoliidae</taxon>
        <taxon>Laurales</taxon>
        <taxon>Lauraceae</taxon>
        <taxon>Persea</taxon>
    </lineage>
</organism>
<accession>A0ACC2LB40</accession>
<dbReference type="EMBL" id="CM056815">
    <property type="protein sequence ID" value="KAJ8630660.1"/>
    <property type="molecule type" value="Genomic_DNA"/>
</dbReference>
<reference evidence="1 2" key="1">
    <citation type="journal article" date="2022" name="Hortic Res">
        <title>A haplotype resolved chromosomal level avocado genome allows analysis of novel avocado genes.</title>
        <authorList>
            <person name="Nath O."/>
            <person name="Fletcher S.J."/>
            <person name="Hayward A."/>
            <person name="Shaw L.M."/>
            <person name="Masouleh A.K."/>
            <person name="Furtado A."/>
            <person name="Henry R.J."/>
            <person name="Mitter N."/>
        </authorList>
    </citation>
    <scope>NUCLEOTIDE SEQUENCE [LARGE SCALE GENOMIC DNA]</scope>
    <source>
        <strain evidence="2">cv. Hass</strain>
    </source>
</reference>
<name>A0ACC2LB40_PERAE</name>
<proteinExistence type="predicted"/>
<sequence length="113" mass="13597">MGRERAKRPLSLLHPEEREDEEEQMEKFFGLLRSIRATRECWRNESDEWKRKKEKEKKVNEEKAVWTPCFEWEDFTREIDFKCPTDKSSTTAITTSSKRVRKEDESLGLKLSL</sequence>
<comment type="caution">
    <text evidence="1">The sequence shown here is derived from an EMBL/GenBank/DDBJ whole genome shotgun (WGS) entry which is preliminary data.</text>
</comment>
<protein>
    <submittedName>
        <fullName evidence="1">Uncharacterized protein</fullName>
    </submittedName>
</protein>
<dbReference type="Proteomes" id="UP001234297">
    <property type="component" value="Chromosome 7"/>
</dbReference>
<evidence type="ECO:0000313" key="1">
    <source>
        <dbReference type="EMBL" id="KAJ8630660.1"/>
    </source>
</evidence>